<dbReference type="InterPro" id="IPR021759">
    <property type="entry name" value="WxLIP_HBD"/>
</dbReference>
<keyword evidence="1" id="KW-1133">Transmembrane helix</keyword>
<feature type="transmembrane region" description="Helical" evidence="1">
    <location>
        <begin position="293"/>
        <end position="312"/>
    </location>
</feature>
<evidence type="ECO:0008006" key="6">
    <source>
        <dbReference type="Google" id="ProtNLM"/>
    </source>
</evidence>
<evidence type="ECO:0000256" key="1">
    <source>
        <dbReference type="SAM" id="Phobius"/>
    </source>
</evidence>
<evidence type="ECO:0000259" key="3">
    <source>
        <dbReference type="Pfam" id="PF11797"/>
    </source>
</evidence>
<evidence type="ECO:0000313" key="4">
    <source>
        <dbReference type="EMBL" id="WYJ81493.1"/>
    </source>
</evidence>
<evidence type="ECO:0000259" key="2">
    <source>
        <dbReference type="Pfam" id="PF06030"/>
    </source>
</evidence>
<proteinExistence type="predicted"/>
<name>A0ABZ2T0I7_9ENTE</name>
<keyword evidence="1" id="KW-0472">Membrane</keyword>
<dbReference type="EMBL" id="CP147250">
    <property type="protein sequence ID" value="WYJ81493.1"/>
    <property type="molecule type" value="Genomic_DNA"/>
</dbReference>
<reference evidence="4 5" key="1">
    <citation type="submission" date="2024-03" db="EMBL/GenBank/DDBJ databases">
        <title>The Genome Sequence of Enterococcus sp. DIV1094.</title>
        <authorList>
            <consortium name="The Broad Institute Genomics Platform"/>
            <consortium name="The Broad Institute Microbial Omics Core"/>
            <consortium name="The Broad Institute Genomic Center for Infectious Diseases"/>
            <person name="Earl A."/>
            <person name="Manson A."/>
            <person name="Gilmore M."/>
            <person name="Schwartman J."/>
            <person name="Shea T."/>
            <person name="Abouelleil A."/>
            <person name="Cao P."/>
            <person name="Chapman S."/>
            <person name="Cusick C."/>
            <person name="Young S."/>
            <person name="Neafsey D."/>
            <person name="Nusbaum C."/>
            <person name="Birren B."/>
        </authorList>
    </citation>
    <scope>NUCLEOTIDE SEQUENCE [LARGE SCALE GENOMIC DNA]</scope>
    <source>
        <strain evidence="4 5">DIV1094</strain>
    </source>
</reference>
<organism evidence="4 5">
    <name type="scientific">Candidatus Enterococcus mangumiae</name>
    <dbReference type="NCBI Taxonomy" id="2230878"/>
    <lineage>
        <taxon>Bacteria</taxon>
        <taxon>Bacillati</taxon>
        <taxon>Bacillota</taxon>
        <taxon>Bacilli</taxon>
        <taxon>Lactobacillales</taxon>
        <taxon>Enterococcaceae</taxon>
        <taxon>Enterococcus</taxon>
    </lineage>
</organism>
<feature type="domain" description="WxL Interacting Protein peptidoglycan binding" evidence="2">
    <location>
        <begin position="18"/>
        <end position="132"/>
    </location>
</feature>
<dbReference type="Pfam" id="PF11797">
    <property type="entry name" value="WxLIP_HBD"/>
    <property type="match status" value="1"/>
</dbReference>
<keyword evidence="1" id="KW-0812">Transmembrane</keyword>
<dbReference type="InterPro" id="IPR010317">
    <property type="entry name" value="WxLIP_PGBD"/>
</dbReference>
<dbReference type="Pfam" id="PF06030">
    <property type="entry name" value="WxLIP_PGBD"/>
    <property type="match status" value="1"/>
</dbReference>
<gene>
    <name evidence="4" type="ORF">DOK79_003078</name>
</gene>
<feature type="domain" description="WxL Interacting Protein host binding" evidence="3">
    <location>
        <begin position="144"/>
        <end position="278"/>
    </location>
</feature>
<sequence>MFFCGTLTAHAESNKVSFDAEAVLPENQQSDVSYYDLKVNPGEKQDLVLKLHNTSSNQIKVIIAANNAYTNKNGAIDYSKSGVKLLGSPSFEEMISGSQTILLAPAEEKEVVFHLKIPETGFDGTILGGFYCYEDKSNNEEKKEGFSLRNKFAYTLGVKLTCTDKEIKPKFTLDKVTPGLENGYLAIFATLSNVEPVIKSQMDVHAVVTKKGEEKPIKEFQKKVSFAPRTRFELPLSWNNEPLKKGKYELAMDLKDEQGKKWQLKKSFEINGTDEKLNKQAVKVNNNTESNPLIYWLLGLTAIIIFSLIWYITKLRRQVK</sequence>
<dbReference type="Proteomes" id="UP000664360">
    <property type="component" value="Chromosome"/>
</dbReference>
<accession>A0ABZ2T0I7</accession>
<keyword evidence="5" id="KW-1185">Reference proteome</keyword>
<evidence type="ECO:0000313" key="5">
    <source>
        <dbReference type="Proteomes" id="UP000664360"/>
    </source>
</evidence>
<protein>
    <recommendedName>
        <fullName evidence="6">DUF3324 domain-containing protein</fullName>
    </recommendedName>
</protein>